<protein>
    <submittedName>
        <fullName evidence="2">Uncharacterized protein</fullName>
    </submittedName>
</protein>
<sequence length="148" mass="16467">MGCAVLGCGGREDRGDHRSGGGAHLLAMIAVPHRTRLLLGHESQRPYGENGGLVNPSASKSELTMITSVRAMQHRPDVRPHAVGQSAYDKREGNDRWMETQRPEKEGKRKEEKELPPTRQSLSLHSSEFNIWPLQQYIWTASVLTAVS</sequence>
<name>A0AA88P433_9TELE</name>
<dbReference type="EMBL" id="JAUYZG010000023">
    <property type="protein sequence ID" value="KAK2871249.1"/>
    <property type="molecule type" value="Genomic_DNA"/>
</dbReference>
<dbReference type="AlphaFoldDB" id="A0AA88P433"/>
<comment type="caution">
    <text evidence="2">The sequence shown here is derived from an EMBL/GenBank/DDBJ whole genome shotgun (WGS) entry which is preliminary data.</text>
</comment>
<evidence type="ECO:0000313" key="3">
    <source>
        <dbReference type="Proteomes" id="UP001187343"/>
    </source>
</evidence>
<dbReference type="Proteomes" id="UP001187343">
    <property type="component" value="Unassembled WGS sequence"/>
</dbReference>
<evidence type="ECO:0000256" key="1">
    <source>
        <dbReference type="SAM" id="MobiDB-lite"/>
    </source>
</evidence>
<keyword evidence="3" id="KW-1185">Reference proteome</keyword>
<evidence type="ECO:0000313" key="2">
    <source>
        <dbReference type="EMBL" id="KAK2871249.1"/>
    </source>
</evidence>
<organism evidence="2 3">
    <name type="scientific">Cirrhinus molitorella</name>
    <name type="common">mud carp</name>
    <dbReference type="NCBI Taxonomy" id="172907"/>
    <lineage>
        <taxon>Eukaryota</taxon>
        <taxon>Metazoa</taxon>
        <taxon>Chordata</taxon>
        <taxon>Craniata</taxon>
        <taxon>Vertebrata</taxon>
        <taxon>Euteleostomi</taxon>
        <taxon>Actinopterygii</taxon>
        <taxon>Neopterygii</taxon>
        <taxon>Teleostei</taxon>
        <taxon>Ostariophysi</taxon>
        <taxon>Cypriniformes</taxon>
        <taxon>Cyprinidae</taxon>
        <taxon>Labeoninae</taxon>
        <taxon>Labeonini</taxon>
        <taxon>Cirrhinus</taxon>
    </lineage>
</organism>
<gene>
    <name evidence="2" type="ORF">Q8A67_023776</name>
</gene>
<feature type="region of interest" description="Disordered" evidence="1">
    <location>
        <begin position="72"/>
        <end position="121"/>
    </location>
</feature>
<proteinExistence type="predicted"/>
<accession>A0AA88P433</accession>
<feature type="compositionally biased region" description="Basic and acidic residues" evidence="1">
    <location>
        <begin position="88"/>
        <end position="116"/>
    </location>
</feature>
<reference evidence="2" key="1">
    <citation type="submission" date="2023-08" db="EMBL/GenBank/DDBJ databases">
        <title>Chromosome-level Genome Assembly of mud carp (Cirrhinus molitorella).</title>
        <authorList>
            <person name="Liu H."/>
        </authorList>
    </citation>
    <scope>NUCLEOTIDE SEQUENCE</scope>
    <source>
        <strain evidence="2">Prfri</strain>
        <tissue evidence="2">Muscle</tissue>
    </source>
</reference>